<dbReference type="PANTHER" id="PTHR30483:SF37">
    <property type="entry name" value="ABC TRANSPORTER SUBSTRATE-BINDING PROTEIN"/>
    <property type="match status" value="1"/>
</dbReference>
<dbReference type="PROSITE" id="PS51318">
    <property type="entry name" value="TAT"/>
    <property type="match status" value="1"/>
</dbReference>
<evidence type="ECO:0000256" key="2">
    <source>
        <dbReference type="ARBA" id="ARBA00022448"/>
    </source>
</evidence>
<evidence type="ECO:0000256" key="3">
    <source>
        <dbReference type="ARBA" id="ARBA00022729"/>
    </source>
</evidence>
<comment type="caution">
    <text evidence="6">The sequence shown here is derived from an EMBL/GenBank/DDBJ whole genome shotgun (WGS) entry which is preliminary data.</text>
</comment>
<dbReference type="GO" id="GO:0006865">
    <property type="term" value="P:amino acid transport"/>
    <property type="evidence" value="ECO:0007669"/>
    <property type="project" value="UniProtKB-KW"/>
</dbReference>
<dbReference type="InterPro" id="IPR006311">
    <property type="entry name" value="TAT_signal"/>
</dbReference>
<dbReference type="PRINTS" id="PR00337">
    <property type="entry name" value="LEUILEVALBP"/>
</dbReference>
<gene>
    <name evidence="6" type="ORF">CLV43_10878</name>
</gene>
<name>A0A2T0SZ39_9PSEU</name>
<dbReference type="Pfam" id="PF13458">
    <property type="entry name" value="Peripla_BP_6"/>
    <property type="match status" value="1"/>
</dbReference>
<dbReference type="RefSeq" id="WP_170156015.1">
    <property type="nucleotide sequence ID" value="NZ_PVTF01000008.1"/>
</dbReference>
<dbReference type="InterPro" id="IPR028082">
    <property type="entry name" value="Peripla_BP_I"/>
</dbReference>
<dbReference type="SUPFAM" id="SSF53822">
    <property type="entry name" value="Periplasmic binding protein-like I"/>
    <property type="match status" value="1"/>
</dbReference>
<dbReference type="InterPro" id="IPR051010">
    <property type="entry name" value="BCAA_transport"/>
</dbReference>
<evidence type="ECO:0000259" key="5">
    <source>
        <dbReference type="Pfam" id="PF13458"/>
    </source>
</evidence>
<evidence type="ECO:0000313" key="7">
    <source>
        <dbReference type="Proteomes" id="UP000239494"/>
    </source>
</evidence>
<dbReference type="Gene3D" id="3.40.50.2300">
    <property type="match status" value="2"/>
</dbReference>
<evidence type="ECO:0000313" key="6">
    <source>
        <dbReference type="EMBL" id="PRY38678.1"/>
    </source>
</evidence>
<dbReference type="AlphaFoldDB" id="A0A2T0SZ39"/>
<keyword evidence="3" id="KW-0732">Signal</keyword>
<protein>
    <submittedName>
        <fullName evidence="6">Amino acid/amide ABC transporter substrate-binding protein (HAAT family)</fullName>
    </submittedName>
</protein>
<sequence>MVTNNPGGLLGIQASRRRFLIGAGALGATGLLAACGDSGSASGGSGGGNPITIGYVASLTGATAAYGTQTLNALQLAAKDLNGLGGILGRQVVIKAVDNQSKPDAVPALMKQLVQDGCKIMLGASASPPTVVAATTADQIKVPLLVPMEAAASIIGDGRKYAFKLEPTMPDQKGWAAASVRAVMAGAKAAGSPVRTAVIVHASLGAFPEAKTAWERTLKDEFPDVKLLDTISYDEASTSDYAPLVSKVQAANPDVLIFGGNPQGTFQFYPALKASGFVPRATVGVLGGNTNTKFVESAGDIAENDLAGSYWTQKLKAKEGSKFSPQKFYDDYVAAYDGQKPDGIGACYYSALAVAAEAITIAGTADDSEKIAQALRKVDFDGLGGDKNGMYIIGHGVKFDEKGLNSKAEGIVTQVQGGEFIPVYPENVATAKVVYPRPGSK</sequence>
<feature type="domain" description="Leucine-binding protein" evidence="5">
    <location>
        <begin position="50"/>
        <end position="386"/>
    </location>
</feature>
<evidence type="ECO:0000256" key="4">
    <source>
        <dbReference type="ARBA" id="ARBA00022970"/>
    </source>
</evidence>
<dbReference type="InterPro" id="IPR028081">
    <property type="entry name" value="Leu-bd"/>
</dbReference>
<keyword evidence="7" id="KW-1185">Reference proteome</keyword>
<dbReference type="Proteomes" id="UP000239494">
    <property type="component" value="Unassembled WGS sequence"/>
</dbReference>
<dbReference type="PANTHER" id="PTHR30483">
    <property type="entry name" value="LEUCINE-SPECIFIC-BINDING PROTEIN"/>
    <property type="match status" value="1"/>
</dbReference>
<dbReference type="EMBL" id="PVTF01000008">
    <property type="protein sequence ID" value="PRY38678.1"/>
    <property type="molecule type" value="Genomic_DNA"/>
</dbReference>
<evidence type="ECO:0000256" key="1">
    <source>
        <dbReference type="ARBA" id="ARBA00010062"/>
    </source>
</evidence>
<reference evidence="6 7" key="1">
    <citation type="submission" date="2018-03" db="EMBL/GenBank/DDBJ databases">
        <title>Genomic Encyclopedia of Archaeal and Bacterial Type Strains, Phase II (KMG-II): from individual species to whole genera.</title>
        <authorList>
            <person name="Goeker M."/>
        </authorList>
    </citation>
    <scope>NUCLEOTIDE SEQUENCE [LARGE SCALE GENOMIC DNA]</scope>
    <source>
        <strain evidence="6 7">DSM 44720</strain>
    </source>
</reference>
<proteinExistence type="inferred from homology"/>
<dbReference type="InterPro" id="IPR000709">
    <property type="entry name" value="Leu_Ile_Val-bd"/>
</dbReference>
<accession>A0A2T0SZ39</accession>
<keyword evidence="4" id="KW-0029">Amino-acid transport</keyword>
<comment type="similarity">
    <text evidence="1">Belongs to the leucine-binding protein family.</text>
</comment>
<organism evidence="6 7">
    <name type="scientific">Umezawaea tangerina</name>
    <dbReference type="NCBI Taxonomy" id="84725"/>
    <lineage>
        <taxon>Bacteria</taxon>
        <taxon>Bacillati</taxon>
        <taxon>Actinomycetota</taxon>
        <taxon>Actinomycetes</taxon>
        <taxon>Pseudonocardiales</taxon>
        <taxon>Pseudonocardiaceae</taxon>
        <taxon>Umezawaea</taxon>
    </lineage>
</organism>
<keyword evidence="2" id="KW-0813">Transport</keyword>